<evidence type="ECO:0000313" key="1">
    <source>
        <dbReference type="EMBL" id="JAH21829.1"/>
    </source>
</evidence>
<dbReference type="EMBL" id="GBXM01086748">
    <property type="protein sequence ID" value="JAH21829.1"/>
    <property type="molecule type" value="Transcribed_RNA"/>
</dbReference>
<reference evidence="1" key="1">
    <citation type="submission" date="2014-11" db="EMBL/GenBank/DDBJ databases">
        <authorList>
            <person name="Amaro Gonzalez C."/>
        </authorList>
    </citation>
    <scope>NUCLEOTIDE SEQUENCE</scope>
</reference>
<dbReference type="AlphaFoldDB" id="A0A0E9QYB3"/>
<name>A0A0E9QYB3_ANGAN</name>
<reference evidence="1" key="2">
    <citation type="journal article" date="2015" name="Fish Shellfish Immunol.">
        <title>Early steps in the European eel (Anguilla anguilla)-Vibrio vulnificus interaction in the gills: Role of the RtxA13 toxin.</title>
        <authorList>
            <person name="Callol A."/>
            <person name="Pajuelo D."/>
            <person name="Ebbesson L."/>
            <person name="Teles M."/>
            <person name="MacKenzie S."/>
            <person name="Amaro C."/>
        </authorList>
    </citation>
    <scope>NUCLEOTIDE SEQUENCE</scope>
</reference>
<sequence length="20" mass="2317">MSRGSLFAFWRQKVFRSAAA</sequence>
<proteinExistence type="predicted"/>
<protein>
    <submittedName>
        <fullName evidence="1">Uncharacterized protein</fullName>
    </submittedName>
</protein>
<organism evidence="1">
    <name type="scientific">Anguilla anguilla</name>
    <name type="common">European freshwater eel</name>
    <name type="synonym">Muraena anguilla</name>
    <dbReference type="NCBI Taxonomy" id="7936"/>
    <lineage>
        <taxon>Eukaryota</taxon>
        <taxon>Metazoa</taxon>
        <taxon>Chordata</taxon>
        <taxon>Craniata</taxon>
        <taxon>Vertebrata</taxon>
        <taxon>Euteleostomi</taxon>
        <taxon>Actinopterygii</taxon>
        <taxon>Neopterygii</taxon>
        <taxon>Teleostei</taxon>
        <taxon>Anguilliformes</taxon>
        <taxon>Anguillidae</taxon>
        <taxon>Anguilla</taxon>
    </lineage>
</organism>
<accession>A0A0E9QYB3</accession>